<evidence type="ECO:0000313" key="1">
    <source>
        <dbReference type="EMBL" id="CAE0348410.1"/>
    </source>
</evidence>
<name>A0A7S3JB18_9SPIT</name>
<dbReference type="EMBL" id="HBII01017347">
    <property type="protein sequence ID" value="CAE0348410.1"/>
    <property type="molecule type" value="Transcribed_RNA"/>
</dbReference>
<organism evidence="1">
    <name type="scientific">Euplotes harpa</name>
    <dbReference type="NCBI Taxonomy" id="151035"/>
    <lineage>
        <taxon>Eukaryota</taxon>
        <taxon>Sar</taxon>
        <taxon>Alveolata</taxon>
        <taxon>Ciliophora</taxon>
        <taxon>Intramacronucleata</taxon>
        <taxon>Spirotrichea</taxon>
        <taxon>Hypotrichia</taxon>
        <taxon>Euplotida</taxon>
        <taxon>Euplotidae</taxon>
        <taxon>Euplotes</taxon>
    </lineage>
</organism>
<protein>
    <submittedName>
        <fullName evidence="1">Uncharacterized protein</fullName>
    </submittedName>
</protein>
<accession>A0A7S3JB18</accession>
<dbReference type="AlphaFoldDB" id="A0A7S3JB18"/>
<proteinExistence type="predicted"/>
<gene>
    <name evidence="1" type="ORF">EHAR0213_LOCUS7321</name>
</gene>
<reference evidence="1" key="1">
    <citation type="submission" date="2021-01" db="EMBL/GenBank/DDBJ databases">
        <authorList>
            <person name="Corre E."/>
            <person name="Pelletier E."/>
            <person name="Niang G."/>
            <person name="Scheremetjew M."/>
            <person name="Finn R."/>
            <person name="Kale V."/>
            <person name="Holt S."/>
            <person name="Cochrane G."/>
            <person name="Meng A."/>
            <person name="Brown T."/>
            <person name="Cohen L."/>
        </authorList>
    </citation>
    <scope>NUCLEOTIDE SEQUENCE</scope>
    <source>
        <strain evidence="1">FSP1.4</strain>
    </source>
</reference>
<sequence length="128" mass="14812">MENLKLHCPKELYNQKLKSKMVKIVMRRKQAAMPIKVLLENKGDMPICGTFQSVEMEKNMQFYIPRDKLTIEPNSKALLEIKAMHKLGHQASKKEGDSLKPEVIHKLVVAKIKDCEFKFSLIFEITVI</sequence>